<protein>
    <recommendedName>
        <fullName evidence="1">DUF6602 domain-containing protein</fullName>
    </recommendedName>
</protein>
<dbReference type="RefSeq" id="WP_052485018.1">
    <property type="nucleotide sequence ID" value="NZ_CAXOIH010000011.1"/>
</dbReference>
<dbReference type="STRING" id="545501.BN997_02847"/>
<dbReference type="EMBL" id="CDGG01000001">
    <property type="protein sequence ID" value="CEI82958.1"/>
    <property type="molecule type" value="Genomic_DNA"/>
</dbReference>
<evidence type="ECO:0000313" key="2">
    <source>
        <dbReference type="EMBL" id="CEI82958.1"/>
    </source>
</evidence>
<gene>
    <name evidence="2" type="ORF">BN997_02847</name>
</gene>
<evidence type="ECO:0000259" key="1">
    <source>
        <dbReference type="Pfam" id="PF20247"/>
    </source>
</evidence>
<evidence type="ECO:0000313" key="3">
    <source>
        <dbReference type="Proteomes" id="UP000040453"/>
    </source>
</evidence>
<dbReference type="OrthoDB" id="337432at2"/>
<dbReference type="AlphaFoldDB" id="A0A0A1MIQ6"/>
<dbReference type="Proteomes" id="UP000040453">
    <property type="component" value="Unassembled WGS sequence"/>
</dbReference>
<sequence length="314" mass="36093">MNDLQLFIDSTMREINEEYQRIQKRAVEDPGTAGDQGEENWATLLKDWLPANFQVVTKGRIITPDGTASPQIDVLVLKPEYPRKLLDKKLYLSSGVLAAFECKITLKAEHIEKSVKTAKIIRESLESRKGTTPYKELNSPIIYGVLAHSHVWKSEGSMPLENIERKLSESDYKYTTHPSEMIDVICIADLACWRTASIVYMGEKKEDWSPTFEKIYSYKETTITSYIKFSSENNQGKYFSPIGTLIATLYWKLGWENKSLRELSGYFNQVIVGNGSGIQRHWDFNEVFSDEMKKQIFKNGLKNGNKWDEWGLAF</sequence>
<keyword evidence="3" id="KW-1185">Reference proteome</keyword>
<dbReference type="CDD" id="cd21173">
    <property type="entry name" value="NucC-like"/>
    <property type="match status" value="1"/>
</dbReference>
<feature type="domain" description="DUF6602" evidence="1">
    <location>
        <begin position="24"/>
        <end position="123"/>
    </location>
</feature>
<organism evidence="2 3">
    <name type="scientific">Oceanobacillus oncorhynchi</name>
    <dbReference type="NCBI Taxonomy" id="545501"/>
    <lineage>
        <taxon>Bacteria</taxon>
        <taxon>Bacillati</taxon>
        <taxon>Bacillota</taxon>
        <taxon>Bacilli</taxon>
        <taxon>Bacillales</taxon>
        <taxon>Bacillaceae</taxon>
        <taxon>Oceanobacillus</taxon>
    </lineage>
</organism>
<dbReference type="InterPro" id="IPR046537">
    <property type="entry name" value="DUF6602"/>
</dbReference>
<accession>A0A0A1MIQ6</accession>
<reference evidence="2 3" key="1">
    <citation type="submission" date="2014-11" db="EMBL/GenBank/DDBJ databases">
        <authorList>
            <person name="Urmite Genomes Urmite Genomes"/>
        </authorList>
    </citation>
    <scope>NUCLEOTIDE SEQUENCE [LARGE SCALE GENOMIC DNA]</scope>
    <source>
        <strain evidence="2 3">Oc5</strain>
    </source>
</reference>
<name>A0A0A1MIQ6_9BACI</name>
<dbReference type="Pfam" id="PF20247">
    <property type="entry name" value="DUF6602"/>
    <property type="match status" value="1"/>
</dbReference>
<proteinExistence type="predicted"/>